<keyword evidence="2" id="KW-1185">Reference proteome</keyword>
<name>A0A1T5LSJ6_9BACT</name>
<sequence>MFGYKEKIATKKFVSHIELLAQRRSDRDIIGYQKTEKELMREFIFSTRELVEYNEHGVGLENLLENIYEISFTIDQTGLDLAKEAIKECGMSYQEWSVIEDLVR</sequence>
<protein>
    <submittedName>
        <fullName evidence="1">Uncharacterized protein</fullName>
    </submittedName>
</protein>
<dbReference type="EMBL" id="FUZU01000002">
    <property type="protein sequence ID" value="SKC78932.1"/>
    <property type="molecule type" value="Genomic_DNA"/>
</dbReference>
<dbReference type="STRING" id="688867.SAMN05660236_3837"/>
<dbReference type="AlphaFoldDB" id="A0A1T5LSJ6"/>
<gene>
    <name evidence="1" type="ORF">SAMN05660236_3837</name>
</gene>
<proteinExistence type="predicted"/>
<evidence type="ECO:0000313" key="1">
    <source>
        <dbReference type="EMBL" id="SKC78932.1"/>
    </source>
</evidence>
<accession>A0A1T5LSJ6</accession>
<evidence type="ECO:0000313" key="2">
    <source>
        <dbReference type="Proteomes" id="UP000190961"/>
    </source>
</evidence>
<dbReference type="Proteomes" id="UP000190961">
    <property type="component" value="Unassembled WGS sequence"/>
</dbReference>
<organism evidence="1 2">
    <name type="scientific">Ohtaekwangia koreensis</name>
    <dbReference type="NCBI Taxonomy" id="688867"/>
    <lineage>
        <taxon>Bacteria</taxon>
        <taxon>Pseudomonadati</taxon>
        <taxon>Bacteroidota</taxon>
        <taxon>Cytophagia</taxon>
        <taxon>Cytophagales</taxon>
        <taxon>Fulvivirgaceae</taxon>
        <taxon>Ohtaekwangia</taxon>
    </lineage>
</organism>
<reference evidence="1 2" key="1">
    <citation type="submission" date="2017-02" db="EMBL/GenBank/DDBJ databases">
        <authorList>
            <person name="Peterson S.W."/>
        </authorList>
    </citation>
    <scope>NUCLEOTIDE SEQUENCE [LARGE SCALE GENOMIC DNA]</scope>
    <source>
        <strain evidence="1 2">DSM 25262</strain>
    </source>
</reference>